<proteinExistence type="predicted"/>
<evidence type="ECO:0008006" key="3">
    <source>
        <dbReference type="Google" id="ProtNLM"/>
    </source>
</evidence>
<gene>
    <name evidence="1" type="ORF">BST63_00445</name>
</gene>
<dbReference type="RefSeq" id="WP_085383124.1">
    <property type="nucleotide sequence ID" value="NZ_NAFJ01000054.1"/>
</dbReference>
<organism evidence="1 2">
    <name type="scientific">Bradyrhizobium canariense</name>
    <dbReference type="NCBI Taxonomy" id="255045"/>
    <lineage>
        <taxon>Bacteria</taxon>
        <taxon>Pseudomonadati</taxon>
        <taxon>Pseudomonadota</taxon>
        <taxon>Alphaproteobacteria</taxon>
        <taxon>Hyphomicrobiales</taxon>
        <taxon>Nitrobacteraceae</taxon>
        <taxon>Bradyrhizobium</taxon>
    </lineage>
</organism>
<comment type="caution">
    <text evidence="1">The sequence shown here is derived from an EMBL/GenBank/DDBJ whole genome shotgun (WGS) entry which is preliminary data.</text>
</comment>
<reference evidence="1 2" key="1">
    <citation type="submission" date="2017-03" db="EMBL/GenBank/DDBJ databases">
        <title>Whole genome sequences of fourteen strains of Bradyrhizobium canariense and one strain of Bradyrhizobium japonicum isolated from Lupinus (Papilionoideae: Genisteae) species in Algeria.</title>
        <authorList>
            <person name="Crovadore J."/>
            <person name="Chekireb D."/>
            <person name="Brachmann A."/>
            <person name="Chablais R."/>
            <person name="Cochard B."/>
            <person name="Lefort F."/>
        </authorList>
    </citation>
    <scope>NUCLEOTIDE SEQUENCE [LARGE SCALE GENOMIC DNA]</scope>
    <source>
        <strain evidence="1 2">UBMAN05</strain>
    </source>
</reference>
<dbReference type="EMBL" id="NAFK01000079">
    <property type="protein sequence ID" value="OSJ36651.1"/>
    <property type="molecule type" value="Genomic_DNA"/>
</dbReference>
<name>A0ABX3XC68_9BRAD</name>
<evidence type="ECO:0000313" key="2">
    <source>
        <dbReference type="Proteomes" id="UP000193884"/>
    </source>
</evidence>
<evidence type="ECO:0000313" key="1">
    <source>
        <dbReference type="EMBL" id="OSJ36651.1"/>
    </source>
</evidence>
<accession>A0ABX3XC68</accession>
<protein>
    <recommendedName>
        <fullName evidence="3">Lipoprotein</fullName>
    </recommendedName>
</protein>
<sequence length="329" mass="35764">MAIKLIERAPPAARHSQVIKQEHEWMRYRALLLLSPFLLTSCANIVPSFDIPTSPITKGPTVQSIVDRVTCELAELVSPESLSNPEKNVGYFLLTAQYEVAVQLDLSVNDTGGLAPSLTYTAGIFEFGASAKVEQSREQTFHETLFYNMLNLQEQMITRDREIAAGAQLPRIGACPITDTNLAGKLGIRQAVEMAADSDYLQVAKQGDQGAFGGQINFTVTKNLNGVGPTWTLTHFKGPGGLGSVSEVNTDKLTFAFAEATHPLTPEQLTERAIRLGLMKGIAPKRKPSIVGPTAVSSRIRNPVAESLLGRLTLTDIATQLHNIRVNTR</sequence>
<dbReference type="Proteomes" id="UP000193884">
    <property type="component" value="Unassembled WGS sequence"/>
</dbReference>
<keyword evidence="2" id="KW-1185">Reference proteome</keyword>